<keyword evidence="3" id="KW-1185">Reference proteome</keyword>
<reference evidence="2 3" key="1">
    <citation type="submission" date="2019-09" db="EMBL/GenBank/DDBJ databases">
        <authorList>
            <person name="Kevbrin V."/>
            <person name="Grouzdev D.S."/>
        </authorList>
    </citation>
    <scope>NUCLEOTIDE SEQUENCE [LARGE SCALE GENOMIC DNA]</scope>
    <source>
        <strain evidence="2 3">G-192</strain>
    </source>
</reference>
<dbReference type="PANTHER" id="PTHR42103">
    <property type="entry name" value="ALPHA/BETA-HYDROLASES SUPERFAMILY PROTEIN"/>
    <property type="match status" value="1"/>
</dbReference>
<gene>
    <name evidence="2" type="ORF">F1654_00070</name>
</gene>
<evidence type="ECO:0000259" key="1">
    <source>
        <dbReference type="Pfam" id="PF12146"/>
    </source>
</evidence>
<evidence type="ECO:0000313" key="3">
    <source>
        <dbReference type="Proteomes" id="UP000325122"/>
    </source>
</evidence>
<feature type="domain" description="Serine aminopeptidase S33" evidence="1">
    <location>
        <begin position="44"/>
        <end position="134"/>
    </location>
</feature>
<protein>
    <submittedName>
        <fullName evidence="2">Alpha/beta hydrolase</fullName>
    </submittedName>
</protein>
<dbReference type="PANTHER" id="PTHR42103:SF2">
    <property type="entry name" value="AB HYDROLASE-1 DOMAIN-CONTAINING PROTEIN"/>
    <property type="match status" value="1"/>
</dbReference>
<dbReference type="AlphaFoldDB" id="A0A5M6ZKD4"/>
<comment type="caution">
    <text evidence="2">The sequence shown here is derived from an EMBL/GenBank/DDBJ whole genome shotgun (WGS) entry which is preliminary data.</text>
</comment>
<evidence type="ECO:0000313" key="2">
    <source>
        <dbReference type="EMBL" id="KAA5804445.1"/>
    </source>
</evidence>
<dbReference type="Proteomes" id="UP000325122">
    <property type="component" value="Unassembled WGS sequence"/>
</dbReference>
<proteinExistence type="predicted"/>
<dbReference type="InterPro" id="IPR029058">
    <property type="entry name" value="AB_hydrolase_fold"/>
</dbReference>
<sequence>MPDVIIPGPAGRLEGKYTPAKNATAPVALVLHAHPRGGGHMETPVSMMLYDQFKARGFSVLRFNFRGVGRSQGSYDQGLGELSDAATALDWAQAHNPGASYCWVAGHSFGAWIAMQLLMRRPEIAGFISVSPPTNMYDFTFLAPCPASGLIAHGDSDAIVPHDDMIRAMGKVRSQKGITISTDIIPGAGHLFRDHLTELETSVTTYLDKRLPEVEREKAEPGPVGKR</sequence>
<dbReference type="RefSeq" id="WP_150021476.1">
    <property type="nucleotide sequence ID" value="NZ_VWOJ01000001.1"/>
</dbReference>
<dbReference type="InterPro" id="IPR022742">
    <property type="entry name" value="Hydrolase_4"/>
</dbReference>
<dbReference type="SUPFAM" id="SSF53474">
    <property type="entry name" value="alpha/beta-Hydrolases"/>
    <property type="match status" value="1"/>
</dbReference>
<accession>A0A5M6ZKD4</accession>
<keyword evidence="2" id="KW-0378">Hydrolase</keyword>
<organism evidence="2 3">
    <name type="scientific">Alkalicaulis satelles</name>
    <dbReference type="NCBI Taxonomy" id="2609175"/>
    <lineage>
        <taxon>Bacteria</taxon>
        <taxon>Pseudomonadati</taxon>
        <taxon>Pseudomonadota</taxon>
        <taxon>Alphaproteobacteria</taxon>
        <taxon>Maricaulales</taxon>
        <taxon>Maricaulaceae</taxon>
        <taxon>Alkalicaulis</taxon>
    </lineage>
</organism>
<dbReference type="Pfam" id="PF12146">
    <property type="entry name" value="Hydrolase_4"/>
    <property type="match status" value="1"/>
</dbReference>
<dbReference type="Gene3D" id="3.40.50.1820">
    <property type="entry name" value="alpha/beta hydrolase"/>
    <property type="match status" value="1"/>
</dbReference>
<name>A0A5M6ZKD4_9PROT</name>
<dbReference type="GO" id="GO:0016787">
    <property type="term" value="F:hydrolase activity"/>
    <property type="evidence" value="ECO:0007669"/>
    <property type="project" value="UniProtKB-KW"/>
</dbReference>
<dbReference type="EMBL" id="VWOJ01000001">
    <property type="protein sequence ID" value="KAA5804445.1"/>
    <property type="molecule type" value="Genomic_DNA"/>
</dbReference>